<proteinExistence type="predicted"/>
<feature type="transmembrane region" description="Helical" evidence="1">
    <location>
        <begin position="32"/>
        <end position="53"/>
    </location>
</feature>
<protein>
    <submittedName>
        <fullName evidence="2">Uncharacterized protein</fullName>
    </submittedName>
</protein>
<name>A0ABD5QNH9_9EURY</name>
<dbReference type="RefSeq" id="WP_122105671.1">
    <property type="nucleotide sequence ID" value="NZ_JBHSKV010000002.1"/>
</dbReference>
<gene>
    <name evidence="2" type="ORF">ACFPJA_02730</name>
</gene>
<comment type="caution">
    <text evidence="2">The sequence shown here is derived from an EMBL/GenBank/DDBJ whole genome shotgun (WGS) entry which is preliminary data.</text>
</comment>
<reference evidence="2 3" key="1">
    <citation type="journal article" date="2019" name="Int. J. Syst. Evol. Microbiol.">
        <title>The Global Catalogue of Microorganisms (GCM) 10K type strain sequencing project: providing services to taxonomists for standard genome sequencing and annotation.</title>
        <authorList>
            <consortium name="The Broad Institute Genomics Platform"/>
            <consortium name="The Broad Institute Genome Sequencing Center for Infectious Disease"/>
            <person name="Wu L."/>
            <person name="Ma J."/>
        </authorList>
    </citation>
    <scope>NUCLEOTIDE SEQUENCE [LARGE SCALE GENOMIC DNA]</scope>
    <source>
        <strain evidence="2 3">CGMCC 1.16026</strain>
    </source>
</reference>
<evidence type="ECO:0000256" key="1">
    <source>
        <dbReference type="SAM" id="Phobius"/>
    </source>
</evidence>
<evidence type="ECO:0000313" key="3">
    <source>
        <dbReference type="Proteomes" id="UP001596145"/>
    </source>
</evidence>
<feature type="transmembrane region" description="Helical" evidence="1">
    <location>
        <begin position="128"/>
        <end position="145"/>
    </location>
</feature>
<organism evidence="2 3">
    <name type="scientific">Halorubrum glutamatedens</name>
    <dbReference type="NCBI Taxonomy" id="2707018"/>
    <lineage>
        <taxon>Archaea</taxon>
        <taxon>Methanobacteriati</taxon>
        <taxon>Methanobacteriota</taxon>
        <taxon>Stenosarchaea group</taxon>
        <taxon>Halobacteria</taxon>
        <taxon>Halobacteriales</taxon>
        <taxon>Haloferacaceae</taxon>
        <taxon>Halorubrum</taxon>
    </lineage>
</organism>
<dbReference type="EMBL" id="JBHSKV010000002">
    <property type="protein sequence ID" value="MFC5133646.1"/>
    <property type="molecule type" value="Genomic_DNA"/>
</dbReference>
<keyword evidence="3" id="KW-1185">Reference proteome</keyword>
<keyword evidence="1" id="KW-1133">Transmembrane helix</keyword>
<feature type="transmembrane region" description="Helical" evidence="1">
    <location>
        <begin position="7"/>
        <end position="26"/>
    </location>
</feature>
<keyword evidence="1" id="KW-0472">Membrane</keyword>
<evidence type="ECO:0000313" key="2">
    <source>
        <dbReference type="EMBL" id="MFC5133646.1"/>
    </source>
</evidence>
<feature type="transmembrane region" description="Helical" evidence="1">
    <location>
        <begin position="65"/>
        <end position="85"/>
    </location>
</feature>
<dbReference type="Proteomes" id="UP001596145">
    <property type="component" value="Unassembled WGS sequence"/>
</dbReference>
<accession>A0ABD5QNH9</accession>
<sequence>MVSETRLYGAAIAFASGGYSLASALGATRMTATAWLMIGLGVVVVVHGAILLAPTVPLDDPTSGGLMLAYAVVMLANQAALATGITSGMTGGDVDREGMNGGAMGDGGGTMGGMGGDATMTAAMPWDLGMVVLALLMLASGVIMLRGDDRM</sequence>
<keyword evidence="1" id="KW-0812">Transmembrane</keyword>
<dbReference type="AlphaFoldDB" id="A0ABD5QNH9"/>